<comment type="caution">
    <text evidence="1">The sequence shown here is derived from an EMBL/GenBank/DDBJ whole genome shotgun (WGS) entry which is preliminary data.</text>
</comment>
<dbReference type="InterPro" id="IPR001753">
    <property type="entry name" value="Enoyl-CoA_hydra/iso"/>
</dbReference>
<dbReference type="RefSeq" id="WP_344577893.1">
    <property type="nucleotide sequence ID" value="NZ_BAAARK010000012.1"/>
</dbReference>
<accession>A0ABN3S3I3</accession>
<dbReference type="PANTHER" id="PTHR11941">
    <property type="entry name" value="ENOYL-COA HYDRATASE-RELATED"/>
    <property type="match status" value="1"/>
</dbReference>
<dbReference type="EMBL" id="BAAARK010000012">
    <property type="protein sequence ID" value="GAA2667130.1"/>
    <property type="molecule type" value="Genomic_DNA"/>
</dbReference>
<evidence type="ECO:0000313" key="2">
    <source>
        <dbReference type="Proteomes" id="UP001500994"/>
    </source>
</evidence>
<dbReference type="Proteomes" id="UP001500994">
    <property type="component" value="Unassembled WGS sequence"/>
</dbReference>
<dbReference type="Pfam" id="PF00378">
    <property type="entry name" value="ECH_1"/>
    <property type="match status" value="1"/>
</dbReference>
<keyword evidence="2" id="KW-1185">Reference proteome</keyword>
<dbReference type="PANTHER" id="PTHR11941:SF54">
    <property type="entry name" value="ENOYL-COA HYDRATASE, MITOCHONDRIAL"/>
    <property type="match status" value="1"/>
</dbReference>
<gene>
    <name evidence="1" type="ORF">GCM10009864_40850</name>
</gene>
<sequence>MKTVTFEQTGRVGSIVLVDPPDHALSRTFANDLLAAVHEASSSDIRVLVVRATGPNFGTGGFVPEWPGKDRNWFRTFIAEVNQAYTAIEALRVPTIAAVRGRAVSGHYELVLRCDLIVAADDATFTWVEADTGMAPLAGGVQRLADRVGRGRATAQVLLSDSLTSAEAERIGLVNQVVPGAQLDEAVDRLAERLATGPTRGYAAVRALFKAWSGGGVPSADQLTLDLTMDLFESTDAQGAFAAVKKAAETGGGIIRPTFVGT</sequence>
<dbReference type="Gene3D" id="3.90.226.10">
    <property type="entry name" value="2-enoyl-CoA Hydratase, Chain A, domain 1"/>
    <property type="match status" value="1"/>
</dbReference>
<dbReference type="InterPro" id="IPR029045">
    <property type="entry name" value="ClpP/crotonase-like_dom_sf"/>
</dbReference>
<dbReference type="CDD" id="cd06558">
    <property type="entry name" value="crotonase-like"/>
    <property type="match status" value="1"/>
</dbReference>
<reference evidence="1 2" key="1">
    <citation type="journal article" date="2019" name="Int. J. Syst. Evol. Microbiol.">
        <title>The Global Catalogue of Microorganisms (GCM) 10K type strain sequencing project: providing services to taxonomists for standard genome sequencing and annotation.</title>
        <authorList>
            <consortium name="The Broad Institute Genomics Platform"/>
            <consortium name="The Broad Institute Genome Sequencing Center for Infectious Disease"/>
            <person name="Wu L."/>
            <person name="Ma J."/>
        </authorList>
    </citation>
    <scope>NUCLEOTIDE SEQUENCE [LARGE SCALE GENOMIC DNA]</scope>
    <source>
        <strain evidence="1 2">JCM 16374</strain>
    </source>
</reference>
<protein>
    <submittedName>
        <fullName evidence="1">Enoyl-CoA hydratase/isomerase family protein</fullName>
    </submittedName>
</protein>
<organism evidence="1 2">
    <name type="scientific">Streptomyces lunalinharesii</name>
    <dbReference type="NCBI Taxonomy" id="333384"/>
    <lineage>
        <taxon>Bacteria</taxon>
        <taxon>Bacillati</taxon>
        <taxon>Actinomycetota</taxon>
        <taxon>Actinomycetes</taxon>
        <taxon>Kitasatosporales</taxon>
        <taxon>Streptomycetaceae</taxon>
        <taxon>Streptomyces</taxon>
    </lineage>
</organism>
<evidence type="ECO:0000313" key="1">
    <source>
        <dbReference type="EMBL" id="GAA2667130.1"/>
    </source>
</evidence>
<name>A0ABN3S3I3_9ACTN</name>
<dbReference type="SUPFAM" id="SSF52096">
    <property type="entry name" value="ClpP/crotonase"/>
    <property type="match status" value="1"/>
</dbReference>
<proteinExistence type="predicted"/>